<accession>A0A7U9THY1</accession>
<reference evidence="1" key="1">
    <citation type="submission" date="2021-01" db="EMBL/GenBank/DDBJ databases">
        <title>Draft genome sequence of Acholeplasmataceae bacterium strain Mahy22.</title>
        <authorList>
            <person name="Watanabe M."/>
            <person name="Kojima H."/>
            <person name="Fukui M."/>
        </authorList>
    </citation>
    <scope>NUCLEOTIDE SEQUENCE</scope>
    <source>
        <strain evidence="1">Mahy22</strain>
    </source>
</reference>
<evidence type="ECO:0008006" key="3">
    <source>
        <dbReference type="Google" id="ProtNLM"/>
    </source>
</evidence>
<organism evidence="1 2">
    <name type="scientific">Mariniplasma anaerobium</name>
    <dbReference type="NCBI Taxonomy" id="2735436"/>
    <lineage>
        <taxon>Bacteria</taxon>
        <taxon>Bacillati</taxon>
        <taxon>Mycoplasmatota</taxon>
        <taxon>Mollicutes</taxon>
        <taxon>Acholeplasmatales</taxon>
        <taxon>Acholeplasmataceae</taxon>
        <taxon>Mariniplasma</taxon>
    </lineage>
</organism>
<dbReference type="AlphaFoldDB" id="A0A7U9THY1"/>
<proteinExistence type="predicted"/>
<sequence length="346" mass="38950">MKKLISLGLFFIALFVLSACGGDTLGEFPEVNESKKVDMTAEEMNTLLSTVDMEVQMEEAMLLSIDLDMSLDQEYINPFTRIKEYDMSVDLVLSSKTYISLSDQIDEVAVISNNTIELSNTVDYVSTAMTDEEETVEGDLDVYFANQFLYYNADMTTSGDTELIENGKYKMNLGITQSIWDELFVSPEDLAGDYLDIGVNPDELLDTIEMMDYLIEAGMISSYKDGSTYTFMINITKEKLLSNLNSLLDATTDTTGWTEADYFEYSFDLQRSINEFDKLELSVIYVIEDDKLQKFGIDMDVELNQGGMMINISGQIVVDMNVELPDLPKDLDEYDLTDSPLGALGF</sequence>
<dbReference type="RefSeq" id="WP_176239488.1">
    <property type="nucleotide sequence ID" value="NZ_AP024412.1"/>
</dbReference>
<name>A0A7U9THY1_9MOLU</name>
<dbReference type="KEGG" id="manr:MPAN_017390"/>
<gene>
    <name evidence="1" type="ORF">MPAN_017390</name>
</gene>
<dbReference type="Proteomes" id="UP000620133">
    <property type="component" value="Chromosome"/>
</dbReference>
<dbReference type="EMBL" id="AP024412">
    <property type="protein sequence ID" value="BCR36846.1"/>
    <property type="molecule type" value="Genomic_DNA"/>
</dbReference>
<protein>
    <recommendedName>
        <fullName evidence="3">Lipoprotein</fullName>
    </recommendedName>
</protein>
<evidence type="ECO:0000313" key="1">
    <source>
        <dbReference type="EMBL" id="BCR36846.1"/>
    </source>
</evidence>
<dbReference type="PROSITE" id="PS51257">
    <property type="entry name" value="PROKAR_LIPOPROTEIN"/>
    <property type="match status" value="1"/>
</dbReference>
<keyword evidence="2" id="KW-1185">Reference proteome</keyword>
<evidence type="ECO:0000313" key="2">
    <source>
        <dbReference type="Proteomes" id="UP000620133"/>
    </source>
</evidence>